<evidence type="ECO:0000259" key="3">
    <source>
        <dbReference type="Pfam" id="PF03061"/>
    </source>
</evidence>
<gene>
    <name evidence="4" type="ORF">NG43_07170</name>
</gene>
<comment type="caution">
    <text evidence="4">The sequence shown here is derived from an EMBL/GenBank/DDBJ whole genome shotgun (WGS) entry which is preliminary data.</text>
</comment>
<dbReference type="OrthoDB" id="9798208at2"/>
<dbReference type="PATRIC" id="fig|1560201.4.peg.1549"/>
<feature type="domain" description="Thioesterase" evidence="3">
    <location>
        <begin position="51"/>
        <end position="128"/>
    </location>
</feature>
<evidence type="ECO:0000256" key="1">
    <source>
        <dbReference type="ARBA" id="ARBA00008324"/>
    </source>
</evidence>
<dbReference type="GO" id="GO:0061522">
    <property type="term" value="F:1,4-dihydroxy-2-naphthoyl-CoA thioesterase activity"/>
    <property type="evidence" value="ECO:0007669"/>
    <property type="project" value="TreeGrafter"/>
</dbReference>
<reference evidence="4 5" key="1">
    <citation type="journal article" date="2015" name="Int. J. Syst. Evol. Microbiol.">
        <title>Erwinia iniecta sp. nov., isolated from Russian wheat aphids (Diuraphis noxia).</title>
        <authorList>
            <person name="Campillo T."/>
            <person name="Luna E."/>
            <person name="Portier P."/>
            <person name="Fischer-Le Saux M."/>
            <person name="Lapitan N."/>
            <person name="Tisserat N.A."/>
            <person name="Leach J.E."/>
        </authorList>
    </citation>
    <scope>NUCLEOTIDE SEQUENCE [LARGE SCALE GENOMIC DNA]</scope>
    <source>
        <strain evidence="4 5">B149</strain>
    </source>
</reference>
<proteinExistence type="inferred from homology"/>
<dbReference type="Pfam" id="PF03061">
    <property type="entry name" value="4HBT"/>
    <property type="match status" value="1"/>
</dbReference>
<dbReference type="InterPro" id="IPR029069">
    <property type="entry name" value="HotDog_dom_sf"/>
</dbReference>
<dbReference type="Gene3D" id="3.10.129.10">
    <property type="entry name" value="Hotdog Thioesterase"/>
    <property type="match status" value="1"/>
</dbReference>
<keyword evidence="2" id="KW-0378">Hydrolase</keyword>
<dbReference type="Proteomes" id="UP000036851">
    <property type="component" value="Unassembled WGS sequence"/>
</dbReference>
<dbReference type="NCBIfam" id="TIGR00369">
    <property type="entry name" value="unchar_dom_1"/>
    <property type="match status" value="1"/>
</dbReference>
<dbReference type="EMBL" id="JRXF01000009">
    <property type="protein sequence ID" value="KOC93984.1"/>
    <property type="molecule type" value="Genomic_DNA"/>
</dbReference>
<accession>A0A0L7TF40</accession>
<dbReference type="PANTHER" id="PTHR43240">
    <property type="entry name" value="1,4-DIHYDROXY-2-NAPHTHOYL-COA THIOESTERASE 1"/>
    <property type="match status" value="1"/>
</dbReference>
<evidence type="ECO:0000313" key="5">
    <source>
        <dbReference type="Proteomes" id="UP000036851"/>
    </source>
</evidence>
<dbReference type="AlphaFoldDB" id="A0A0L7TF40"/>
<evidence type="ECO:0000256" key="2">
    <source>
        <dbReference type="ARBA" id="ARBA00022801"/>
    </source>
</evidence>
<dbReference type="InterPro" id="IPR003736">
    <property type="entry name" value="PAAI_dom"/>
</dbReference>
<dbReference type="SUPFAM" id="SSF54637">
    <property type="entry name" value="Thioesterase/thiol ester dehydrase-isomerase"/>
    <property type="match status" value="1"/>
</dbReference>
<dbReference type="RefSeq" id="WP_053115746.1">
    <property type="nucleotide sequence ID" value="NZ_JRXF01000009.1"/>
</dbReference>
<dbReference type="FunFam" id="3.10.129.10:FF:000002">
    <property type="entry name" value="1,4-dihydroxy-2-naphthoyl-CoA hydrolase"/>
    <property type="match status" value="1"/>
</dbReference>
<name>A0A0L7TF40_9GAMM</name>
<sequence>MAIWQREATLEQLNQRSAGCMVGHLGIRFTAINDDSLEALMPVDQRTTQPFGLLHGGASAVLAETLGSMAGYLCTTGDDQIVGLEINANHIRSARQGEVRGVCHALHLGRSHQVWQIEIFDPQQRLCCVSRLTTAVMQAENRRS</sequence>
<organism evidence="4 5">
    <name type="scientific">Winslowiella iniecta</name>
    <dbReference type="NCBI Taxonomy" id="1560201"/>
    <lineage>
        <taxon>Bacteria</taxon>
        <taxon>Pseudomonadati</taxon>
        <taxon>Pseudomonadota</taxon>
        <taxon>Gammaproteobacteria</taxon>
        <taxon>Enterobacterales</taxon>
        <taxon>Erwiniaceae</taxon>
        <taxon>Winslowiella</taxon>
    </lineage>
</organism>
<dbReference type="CDD" id="cd03443">
    <property type="entry name" value="PaaI_thioesterase"/>
    <property type="match status" value="1"/>
</dbReference>
<dbReference type="GO" id="GO:0009234">
    <property type="term" value="P:menaquinone biosynthetic process"/>
    <property type="evidence" value="ECO:0007669"/>
    <property type="project" value="TreeGrafter"/>
</dbReference>
<dbReference type="PANTHER" id="PTHR43240:SF5">
    <property type="entry name" value="1,4-DIHYDROXY-2-NAPHTHOYL-COA THIOESTERASE 1"/>
    <property type="match status" value="1"/>
</dbReference>
<comment type="similarity">
    <text evidence="1">Belongs to the thioesterase PaaI family.</text>
</comment>
<evidence type="ECO:0000313" key="4">
    <source>
        <dbReference type="EMBL" id="KOC93984.1"/>
    </source>
</evidence>
<dbReference type="STRING" id="1560201.NG42_21215"/>
<dbReference type="GO" id="GO:0005829">
    <property type="term" value="C:cytosol"/>
    <property type="evidence" value="ECO:0007669"/>
    <property type="project" value="TreeGrafter"/>
</dbReference>
<dbReference type="InterPro" id="IPR006683">
    <property type="entry name" value="Thioestr_dom"/>
</dbReference>
<protein>
    <submittedName>
        <fullName evidence="4">Thioesterase</fullName>
    </submittedName>
</protein>